<feature type="DNA-binding region" description="H-T-H motif" evidence="2">
    <location>
        <begin position="38"/>
        <end position="57"/>
    </location>
</feature>
<dbReference type="SUPFAM" id="SSF46689">
    <property type="entry name" value="Homeodomain-like"/>
    <property type="match status" value="1"/>
</dbReference>
<dbReference type="InterPro" id="IPR050624">
    <property type="entry name" value="HTH-type_Tx_Regulator"/>
</dbReference>
<dbReference type="PANTHER" id="PTHR43479">
    <property type="entry name" value="ACREF/ENVCD OPERON REPRESSOR-RELATED"/>
    <property type="match status" value="1"/>
</dbReference>
<dbReference type="PROSITE" id="PS50977">
    <property type="entry name" value="HTH_TETR_2"/>
    <property type="match status" value="1"/>
</dbReference>
<evidence type="ECO:0000313" key="5">
    <source>
        <dbReference type="Proteomes" id="UP000310168"/>
    </source>
</evidence>
<dbReference type="EMBL" id="SJDU01000462">
    <property type="protein sequence ID" value="TKZ28960.1"/>
    <property type="molecule type" value="Genomic_DNA"/>
</dbReference>
<feature type="domain" description="HTH tetR-type" evidence="3">
    <location>
        <begin position="15"/>
        <end position="75"/>
    </location>
</feature>
<dbReference type="Proteomes" id="UP000310168">
    <property type="component" value="Unassembled WGS sequence"/>
</dbReference>
<dbReference type="Gene3D" id="1.10.357.10">
    <property type="entry name" value="Tetracycline Repressor, domain 2"/>
    <property type="match status" value="1"/>
</dbReference>
<evidence type="ECO:0000256" key="1">
    <source>
        <dbReference type="ARBA" id="ARBA00023125"/>
    </source>
</evidence>
<sequence length="192" mass="22690">MKLKENKKKEDLRVVKTKEIIRNTFKSMILEMDYDYITIKELTERAKINRKTFYLHYDSLDDLLLEIQDGYANIFMEKQISYTNLEDMKYLIGLFFDSANNEPLNERILCSGSYRNISDRIVKKVMDYRKKTNRGAFSDNEAYENIIFAYYGANSAIIYRQWVADGKKLSLEEVKELAIKLVCHGLESIMKK</sequence>
<evidence type="ECO:0000256" key="2">
    <source>
        <dbReference type="PROSITE-ProRule" id="PRU00335"/>
    </source>
</evidence>
<dbReference type="InterPro" id="IPR009057">
    <property type="entry name" value="Homeodomain-like_sf"/>
</dbReference>
<dbReference type="RefSeq" id="WP_137999235.1">
    <property type="nucleotide sequence ID" value="NZ_SJDU01000462.1"/>
</dbReference>
<proteinExistence type="predicted"/>
<keyword evidence="5" id="KW-1185">Reference proteome</keyword>
<name>A0ABY2TQQ9_9SPIR</name>
<gene>
    <name evidence="4" type="ORF">EZH24_11515</name>
</gene>
<accession>A0ABY2TQQ9</accession>
<organism evidence="4 5">
    <name type="scientific">Brachyspira catarrhinii</name>
    <dbReference type="NCBI Taxonomy" id="2528966"/>
    <lineage>
        <taxon>Bacteria</taxon>
        <taxon>Pseudomonadati</taxon>
        <taxon>Spirochaetota</taxon>
        <taxon>Spirochaetia</taxon>
        <taxon>Brachyspirales</taxon>
        <taxon>Brachyspiraceae</taxon>
        <taxon>Brachyspira</taxon>
    </lineage>
</organism>
<protein>
    <submittedName>
        <fullName evidence="4">TetR/AcrR family transcriptional regulator</fullName>
    </submittedName>
</protein>
<evidence type="ECO:0000259" key="3">
    <source>
        <dbReference type="PROSITE" id="PS50977"/>
    </source>
</evidence>
<keyword evidence="1 2" id="KW-0238">DNA-binding</keyword>
<evidence type="ECO:0000313" key="4">
    <source>
        <dbReference type="EMBL" id="TKZ28960.1"/>
    </source>
</evidence>
<dbReference type="PANTHER" id="PTHR43479:SF7">
    <property type="entry name" value="TETR-FAMILY TRANSCRIPTIONAL REGULATOR"/>
    <property type="match status" value="1"/>
</dbReference>
<dbReference type="InterPro" id="IPR001647">
    <property type="entry name" value="HTH_TetR"/>
</dbReference>
<comment type="caution">
    <text evidence="4">The sequence shown here is derived from an EMBL/GenBank/DDBJ whole genome shotgun (WGS) entry which is preliminary data.</text>
</comment>
<reference evidence="4 5" key="1">
    <citation type="journal article" date="2019" name="Anaerobe">
        <title>Brachyspira catarrhinii sp. nov., an anaerobic intestinal spirochaete isolated from vervet monkeys may have been misidentified as Brachyspira aalborgi in previous studies.</title>
        <authorList>
            <person name="Phillips N.D."/>
            <person name="La T."/>
            <person name="Hampson D.J."/>
        </authorList>
    </citation>
    <scope>NUCLEOTIDE SEQUENCE [LARGE SCALE GENOMIC DNA]</scope>
    <source>
        <strain evidence="4 5">Z12</strain>
    </source>
</reference>